<feature type="non-terminal residue" evidence="2">
    <location>
        <position position="78"/>
    </location>
</feature>
<dbReference type="AlphaFoldDB" id="A0A1R1S775"/>
<sequence>MGFSPHLRVEQVPGEAVYLVSERGVTALHGRTVQTLAPLLDGSRDLGRILADHAAREAAEHAAREAADHAAREAAEHA</sequence>
<dbReference type="Gene3D" id="3.90.930.60">
    <property type="match status" value="1"/>
</dbReference>
<gene>
    <name evidence="2" type="ORF">SPAR_38804</name>
</gene>
<dbReference type="InterPro" id="IPR049274">
    <property type="entry name" value="LynD/TruD_wHTH-like"/>
</dbReference>
<organism evidence="2 3">
    <name type="scientific">Streptomyces sparsogenes DSM 40356</name>
    <dbReference type="NCBI Taxonomy" id="1331668"/>
    <lineage>
        <taxon>Bacteria</taxon>
        <taxon>Bacillati</taxon>
        <taxon>Actinomycetota</taxon>
        <taxon>Actinomycetes</taxon>
        <taxon>Kitasatosporales</taxon>
        <taxon>Streptomycetaceae</taxon>
        <taxon>Streptomyces</taxon>
    </lineage>
</organism>
<comment type="caution">
    <text evidence="2">The sequence shown here is derived from an EMBL/GenBank/DDBJ whole genome shotgun (WGS) entry which is preliminary data.</text>
</comment>
<reference evidence="2 3" key="1">
    <citation type="submission" date="2013-05" db="EMBL/GenBank/DDBJ databases">
        <title>Genome sequence of Streptomyces sparsogenes DSM 40356.</title>
        <authorList>
            <person name="Coyne S."/>
            <person name="Seebeck F.P."/>
        </authorList>
    </citation>
    <scope>NUCLEOTIDE SEQUENCE [LARGE SCALE GENOMIC DNA]</scope>
    <source>
        <strain evidence="2 3">DSM 40356</strain>
    </source>
</reference>
<evidence type="ECO:0000259" key="1">
    <source>
        <dbReference type="Pfam" id="PF21084"/>
    </source>
</evidence>
<name>A0A1R1S775_9ACTN</name>
<keyword evidence="3" id="KW-1185">Reference proteome</keyword>
<dbReference type="EMBL" id="ASQP01000500">
    <property type="protein sequence ID" value="OMI33969.1"/>
    <property type="molecule type" value="Genomic_DNA"/>
</dbReference>
<feature type="domain" description="LynD/TruD winged helix-turn-helix-like" evidence="1">
    <location>
        <begin position="4"/>
        <end position="53"/>
    </location>
</feature>
<protein>
    <submittedName>
        <fullName evidence="2">AknN</fullName>
    </submittedName>
</protein>
<evidence type="ECO:0000313" key="2">
    <source>
        <dbReference type="EMBL" id="OMI33969.1"/>
    </source>
</evidence>
<dbReference type="Proteomes" id="UP000186168">
    <property type="component" value="Unassembled WGS sequence"/>
</dbReference>
<accession>A0A1R1S775</accession>
<evidence type="ECO:0000313" key="3">
    <source>
        <dbReference type="Proteomes" id="UP000186168"/>
    </source>
</evidence>
<dbReference type="Pfam" id="PF21084">
    <property type="entry name" value="WHD_DUF4423_like"/>
    <property type="match status" value="1"/>
</dbReference>
<proteinExistence type="predicted"/>